<dbReference type="Proteomes" id="UP000645612">
    <property type="component" value="Unassembled WGS sequence"/>
</dbReference>
<feature type="transmembrane region" description="Helical" evidence="1">
    <location>
        <begin position="23"/>
        <end position="40"/>
    </location>
</feature>
<proteinExistence type="predicted"/>
<gene>
    <name evidence="2" type="ORF">JAO13_35280</name>
</gene>
<comment type="caution">
    <text evidence="2">The sequence shown here is derived from an EMBL/GenBank/DDBJ whole genome shotgun (WGS) entry which is preliminary data.</text>
</comment>
<keyword evidence="1" id="KW-1133">Transmembrane helix</keyword>
<dbReference type="EMBL" id="JAEDXG010000051">
    <property type="protein sequence ID" value="MBH9701717.1"/>
    <property type="molecule type" value="Genomic_DNA"/>
</dbReference>
<name>A0A8I1AYS7_BURCE</name>
<sequence length="94" mass="10245">MLTVRNLPPEPTLSDWFRDNNNLLAGLILWAAALLWLAGIQPRLKESAWYHVSFVEGGLMYDRMPDEAACRASVADNTTACLSGAELDGNGSGH</sequence>
<keyword evidence="1" id="KW-0812">Transmembrane</keyword>
<evidence type="ECO:0000313" key="2">
    <source>
        <dbReference type="EMBL" id="MBH9701717.1"/>
    </source>
</evidence>
<keyword evidence="1" id="KW-0472">Membrane</keyword>
<organism evidence="2 3">
    <name type="scientific">Burkholderia cepacia</name>
    <name type="common">Pseudomonas cepacia</name>
    <dbReference type="NCBI Taxonomy" id="292"/>
    <lineage>
        <taxon>Bacteria</taxon>
        <taxon>Pseudomonadati</taxon>
        <taxon>Pseudomonadota</taxon>
        <taxon>Betaproteobacteria</taxon>
        <taxon>Burkholderiales</taxon>
        <taxon>Burkholderiaceae</taxon>
        <taxon>Burkholderia</taxon>
        <taxon>Burkholderia cepacia complex</taxon>
    </lineage>
</organism>
<reference evidence="2" key="1">
    <citation type="submission" date="2020-12" db="EMBL/GenBank/DDBJ databases">
        <title>Burkholderia cepacia complex in Mexico.</title>
        <authorList>
            <person name="Estrada P."/>
        </authorList>
    </citation>
    <scope>NUCLEOTIDE SEQUENCE</scope>
    <source>
        <strain evidence="2">871</strain>
    </source>
</reference>
<protein>
    <submittedName>
        <fullName evidence="2">Uncharacterized protein</fullName>
    </submittedName>
</protein>
<dbReference type="RefSeq" id="WP_035882063.1">
    <property type="nucleotide sequence ID" value="NZ_JAEDXF010000016.1"/>
</dbReference>
<evidence type="ECO:0000313" key="3">
    <source>
        <dbReference type="Proteomes" id="UP000645612"/>
    </source>
</evidence>
<accession>A0A8I1AYS7</accession>
<evidence type="ECO:0000256" key="1">
    <source>
        <dbReference type="SAM" id="Phobius"/>
    </source>
</evidence>
<dbReference type="AlphaFoldDB" id="A0A8I1AYS7"/>